<feature type="compositionally biased region" description="Pro residues" evidence="1">
    <location>
        <begin position="286"/>
        <end position="299"/>
    </location>
</feature>
<accession>A0AAD6XSU0</accession>
<keyword evidence="3" id="KW-1185">Reference proteome</keyword>
<feature type="compositionally biased region" description="Basic and acidic residues" evidence="1">
    <location>
        <begin position="336"/>
        <end position="352"/>
    </location>
</feature>
<reference evidence="2" key="1">
    <citation type="submission" date="2023-03" db="EMBL/GenBank/DDBJ databases">
        <title>Massive genome expansion in bonnet fungi (Mycena s.s.) driven by repeated elements and novel gene families across ecological guilds.</title>
        <authorList>
            <consortium name="Lawrence Berkeley National Laboratory"/>
            <person name="Harder C.B."/>
            <person name="Miyauchi S."/>
            <person name="Viragh M."/>
            <person name="Kuo A."/>
            <person name="Thoen E."/>
            <person name="Andreopoulos B."/>
            <person name="Lu D."/>
            <person name="Skrede I."/>
            <person name="Drula E."/>
            <person name="Henrissat B."/>
            <person name="Morin E."/>
            <person name="Kohler A."/>
            <person name="Barry K."/>
            <person name="LaButti K."/>
            <person name="Morin E."/>
            <person name="Salamov A."/>
            <person name="Lipzen A."/>
            <person name="Mereny Z."/>
            <person name="Hegedus B."/>
            <person name="Baldrian P."/>
            <person name="Stursova M."/>
            <person name="Weitz H."/>
            <person name="Taylor A."/>
            <person name="Grigoriev I.V."/>
            <person name="Nagy L.G."/>
            <person name="Martin F."/>
            <person name="Kauserud H."/>
        </authorList>
    </citation>
    <scope>NUCLEOTIDE SEQUENCE</scope>
    <source>
        <strain evidence="2">CBHHK173m</strain>
    </source>
</reference>
<gene>
    <name evidence="2" type="ORF">B0H15DRAFT_961300</name>
</gene>
<sequence length="373" mass="39646">MDRDGHRLKDTQRMRLVRSTRKMGALLGETPLFVDAAPRGTPFPGPTGAQSRRPAYIYTPTTRTSSLPGQGSPHASSPTARPAPARPLLAVRVTSLACDPASPLDALDFSPAAESVSPADAARRARTRKMARVARTLGESVPTELVFPRVRRTSGLRYGASSPDSPYSSYSASPTRARRLSNSTPYASTPPGPTKRRANRLTRAPSAAPPPRTPTSPAALAYTVSDDEAEDAETPSEYSTLSGGDWLAVPRHAPSSAVPRPTPLSTPPRPSSARPSTAPSQLSLSKPPPRPSSAHPPSPSLSHAPWHAPPSPSWSTPPSPSKATAPPVSVGYDGAGTHRTEKGWSGEWVGGDKAERMQSMDEVARRLRDLRLR</sequence>
<proteinExistence type="predicted"/>
<evidence type="ECO:0000313" key="2">
    <source>
        <dbReference type="EMBL" id="KAJ7097112.1"/>
    </source>
</evidence>
<organism evidence="2 3">
    <name type="scientific">Mycena belliarum</name>
    <dbReference type="NCBI Taxonomy" id="1033014"/>
    <lineage>
        <taxon>Eukaryota</taxon>
        <taxon>Fungi</taxon>
        <taxon>Dikarya</taxon>
        <taxon>Basidiomycota</taxon>
        <taxon>Agaricomycotina</taxon>
        <taxon>Agaricomycetes</taxon>
        <taxon>Agaricomycetidae</taxon>
        <taxon>Agaricales</taxon>
        <taxon>Marasmiineae</taxon>
        <taxon>Mycenaceae</taxon>
        <taxon>Mycena</taxon>
    </lineage>
</organism>
<dbReference type="EMBL" id="JARJCN010000010">
    <property type="protein sequence ID" value="KAJ7097112.1"/>
    <property type="molecule type" value="Genomic_DNA"/>
</dbReference>
<feature type="compositionally biased region" description="Acidic residues" evidence="1">
    <location>
        <begin position="225"/>
        <end position="234"/>
    </location>
</feature>
<dbReference type="AlphaFoldDB" id="A0AAD6XSU0"/>
<feature type="compositionally biased region" description="Pro residues" evidence="1">
    <location>
        <begin position="260"/>
        <end position="270"/>
    </location>
</feature>
<feature type="compositionally biased region" description="Polar residues" evidence="1">
    <location>
        <begin position="59"/>
        <end position="69"/>
    </location>
</feature>
<feature type="region of interest" description="Disordered" evidence="1">
    <location>
        <begin position="155"/>
        <end position="352"/>
    </location>
</feature>
<feature type="compositionally biased region" description="Low complexity" evidence="1">
    <location>
        <begin position="72"/>
        <end position="83"/>
    </location>
</feature>
<comment type="caution">
    <text evidence="2">The sequence shown here is derived from an EMBL/GenBank/DDBJ whole genome shotgun (WGS) entry which is preliminary data.</text>
</comment>
<name>A0AAD6XSU0_9AGAR</name>
<evidence type="ECO:0000256" key="1">
    <source>
        <dbReference type="SAM" id="MobiDB-lite"/>
    </source>
</evidence>
<feature type="compositionally biased region" description="Low complexity" evidence="1">
    <location>
        <begin position="158"/>
        <end position="175"/>
    </location>
</feature>
<feature type="region of interest" description="Disordered" evidence="1">
    <location>
        <begin position="34"/>
        <end position="83"/>
    </location>
</feature>
<feature type="compositionally biased region" description="Low complexity" evidence="1">
    <location>
        <begin position="271"/>
        <end position="285"/>
    </location>
</feature>
<feature type="compositionally biased region" description="Pro residues" evidence="1">
    <location>
        <begin position="307"/>
        <end position="320"/>
    </location>
</feature>
<dbReference type="Proteomes" id="UP001222325">
    <property type="component" value="Unassembled WGS sequence"/>
</dbReference>
<evidence type="ECO:0000313" key="3">
    <source>
        <dbReference type="Proteomes" id="UP001222325"/>
    </source>
</evidence>
<protein>
    <submittedName>
        <fullName evidence="2">Uncharacterized protein</fullName>
    </submittedName>
</protein>